<keyword evidence="3" id="KW-1185">Reference proteome</keyword>
<feature type="compositionally biased region" description="Basic residues" evidence="1">
    <location>
        <begin position="722"/>
        <end position="731"/>
    </location>
</feature>
<sequence>MMLTPVERKRLRDAGRDAFYRQFGKQRDNSLERNAKQQKGENARRRDLDNWKRTECSQRFQSLPRSEQLELLPEYEAYHRDEDARERAPDVEMCADDPVSAKENLPSRRRRGRRLGKFSTASNVNWSKNKMIRDIFEGLNARKSGATEIANFLALLLRKAASMYPGLADELQTLGLSMSCRCRDLATVLSELSQNLPSRPQGEDCFCAIRAEGPRIRDDPAVVDLVKSSALRNSVETSKFMLVPSQNAKSKEAEAVVVRRWTSSPLQIYLEDEQLLAKMSYMSFTRIVRAECPHVRKVNSFIANMRADLHATYDKYFQHFDDAETVASDNPDPASLCRKYLLYVNQHTQKYRKELQAVSRKLIFALHEKEGPLEYELQWLCKLVAAYQFHRVSSNLQSDACSAHIDALGPGEAILWCDWKQNLSIPMTHVQTGDQYWATARAEVSCFGAVLFLGQEAERPRKINVLLLSDIIEHTALAASQQLSILAKELRDVSSITCWFDAGPHFRTYSLLAWFPEELVRGKSLKLSVNWFVEKHGKGLVDSLFSMCNAWLQRALKHPSCNITTVKEMVSTLKSQAAIDQKNDPGGLRYVVREWVSKQKPTHEWVGTADASFQVTKTYSVRAESFGGTSQYVRWHNCYFSHSAARQPTVFIIEASQVAIKNREWRRGFFTTPRWKRDVPERGTGNAILERHRVLETHWPENEDSFISFEKRIARYQKNLQRARQRKHRQRQVVQEKRLSAAGESSSSDSSSDSNSS</sequence>
<comment type="caution">
    <text evidence="2">The sequence shown here is derived from an EMBL/GenBank/DDBJ whole genome shotgun (WGS) entry which is preliminary data.</text>
</comment>
<feature type="region of interest" description="Disordered" evidence="1">
    <location>
        <begin position="1"/>
        <end position="48"/>
    </location>
</feature>
<reference evidence="2 3" key="1">
    <citation type="submission" date="2024-02" db="EMBL/GenBank/DDBJ databases">
        <authorList>
            <person name="Chen Y."/>
            <person name="Shah S."/>
            <person name="Dougan E. K."/>
            <person name="Thang M."/>
            <person name="Chan C."/>
        </authorList>
    </citation>
    <scope>NUCLEOTIDE SEQUENCE [LARGE SCALE GENOMIC DNA]</scope>
</reference>
<evidence type="ECO:0000256" key="1">
    <source>
        <dbReference type="SAM" id="MobiDB-lite"/>
    </source>
</evidence>
<gene>
    <name evidence="2" type="ORF">CCMP2556_LOCUS36478</name>
</gene>
<protein>
    <submittedName>
        <fullName evidence="2">Uncharacterized protein</fullName>
    </submittedName>
</protein>
<feature type="compositionally biased region" description="Low complexity" evidence="1">
    <location>
        <begin position="745"/>
        <end position="757"/>
    </location>
</feature>
<dbReference type="EMBL" id="CAXAMN010022962">
    <property type="protein sequence ID" value="CAK9074027.1"/>
    <property type="molecule type" value="Genomic_DNA"/>
</dbReference>
<proteinExistence type="predicted"/>
<dbReference type="Proteomes" id="UP001642484">
    <property type="component" value="Unassembled WGS sequence"/>
</dbReference>
<evidence type="ECO:0000313" key="2">
    <source>
        <dbReference type="EMBL" id="CAK9074027.1"/>
    </source>
</evidence>
<organism evidence="2 3">
    <name type="scientific">Durusdinium trenchii</name>
    <dbReference type="NCBI Taxonomy" id="1381693"/>
    <lineage>
        <taxon>Eukaryota</taxon>
        <taxon>Sar</taxon>
        <taxon>Alveolata</taxon>
        <taxon>Dinophyceae</taxon>
        <taxon>Suessiales</taxon>
        <taxon>Symbiodiniaceae</taxon>
        <taxon>Durusdinium</taxon>
    </lineage>
</organism>
<name>A0ABP0PG15_9DINO</name>
<evidence type="ECO:0000313" key="3">
    <source>
        <dbReference type="Proteomes" id="UP001642484"/>
    </source>
</evidence>
<feature type="region of interest" description="Disordered" evidence="1">
    <location>
        <begin position="722"/>
        <end position="757"/>
    </location>
</feature>
<accession>A0ABP0PG15</accession>